<sequence>MTDAAGAAAHVARTSYGRLVSLLAASTRDVALAEDALQGALEEALRRWPADGVPDSPEAWIMTVARNRQRDVLGSAARLDVALAVEPRIDPLAAVDVDAIGDRRLELLFACAHPAVDASVRAPLMLQTVLGFEAAQVATAFAVPPAAMAQRLVRAKRRLRDAGIPFRIPDRRAMPERLDAVLEAIYGCAALTWRDPASGVDSMAGEARHVAVTLATLLGSEREAWALAALVTLSLARRSPAFVPLDEQDPRGWDATLLTEGRALLARAQGEGTPGRFELEAAIQDVHCARRETGSTDWAALETLYDALLVVAPTAGARVARAAVVGRRHGAAAGLDALGEAQPLQAWWAVRGRLLADAGRADEARDAWLHAATLADDDDVREHLLTLARLTRVEPD</sequence>
<keyword evidence="4" id="KW-1185">Reference proteome</keyword>
<dbReference type="GO" id="GO:0006352">
    <property type="term" value="P:DNA-templated transcription initiation"/>
    <property type="evidence" value="ECO:0007669"/>
    <property type="project" value="InterPro"/>
</dbReference>
<dbReference type="Pfam" id="PF04542">
    <property type="entry name" value="Sigma70_r2"/>
    <property type="match status" value="1"/>
</dbReference>
<feature type="domain" description="DUF6596" evidence="2">
    <location>
        <begin position="177"/>
        <end position="268"/>
    </location>
</feature>
<dbReference type="Proteomes" id="UP000198822">
    <property type="component" value="Chromosome I"/>
</dbReference>
<dbReference type="OrthoDB" id="9780299at2"/>
<organism evidence="3 4">
    <name type="scientific">Agrococcus jejuensis</name>
    <dbReference type="NCBI Taxonomy" id="399736"/>
    <lineage>
        <taxon>Bacteria</taxon>
        <taxon>Bacillati</taxon>
        <taxon>Actinomycetota</taxon>
        <taxon>Actinomycetes</taxon>
        <taxon>Micrococcales</taxon>
        <taxon>Microbacteriaceae</taxon>
        <taxon>Agrococcus</taxon>
    </lineage>
</organism>
<dbReference type="RefSeq" id="WP_092501566.1">
    <property type="nucleotide sequence ID" value="NZ_LT629695.1"/>
</dbReference>
<proteinExistence type="predicted"/>
<feature type="domain" description="RNA polymerase sigma-70 region 2" evidence="1">
    <location>
        <begin position="16"/>
        <end position="77"/>
    </location>
</feature>
<name>A0A1G7ZY06_9MICO</name>
<dbReference type="PANTHER" id="PTHR47756:SF2">
    <property type="entry name" value="BLL6612 PROTEIN"/>
    <property type="match status" value="1"/>
</dbReference>
<evidence type="ECO:0000313" key="3">
    <source>
        <dbReference type="EMBL" id="SDH13080.1"/>
    </source>
</evidence>
<dbReference type="SUPFAM" id="SSF88946">
    <property type="entry name" value="Sigma2 domain of RNA polymerase sigma factors"/>
    <property type="match status" value="1"/>
</dbReference>
<protein>
    <submittedName>
        <fullName evidence="3">RNA polymerase sigma-70 factor, ECF subfamily</fullName>
    </submittedName>
</protein>
<dbReference type="InterPro" id="IPR013324">
    <property type="entry name" value="RNA_pol_sigma_r3/r4-like"/>
</dbReference>
<reference evidence="4" key="1">
    <citation type="submission" date="2016-10" db="EMBL/GenBank/DDBJ databases">
        <authorList>
            <person name="Varghese N."/>
            <person name="Submissions S."/>
        </authorList>
    </citation>
    <scope>NUCLEOTIDE SEQUENCE [LARGE SCALE GENOMIC DNA]</scope>
    <source>
        <strain evidence="4">DSM 22002</strain>
    </source>
</reference>
<accession>A0A1G7ZY06</accession>
<dbReference type="STRING" id="399736.SAMN04489720_0146"/>
<dbReference type="Gene3D" id="1.10.1740.10">
    <property type="match status" value="1"/>
</dbReference>
<dbReference type="PANTHER" id="PTHR47756">
    <property type="entry name" value="BLL6612 PROTEIN-RELATED"/>
    <property type="match status" value="1"/>
</dbReference>
<dbReference type="AlphaFoldDB" id="A0A1G7ZY06"/>
<dbReference type="InterPro" id="IPR013325">
    <property type="entry name" value="RNA_pol_sigma_r2"/>
</dbReference>
<dbReference type="SUPFAM" id="SSF88659">
    <property type="entry name" value="Sigma3 and sigma4 domains of RNA polymerase sigma factors"/>
    <property type="match status" value="1"/>
</dbReference>
<evidence type="ECO:0000259" key="1">
    <source>
        <dbReference type="Pfam" id="PF04542"/>
    </source>
</evidence>
<dbReference type="Pfam" id="PF20239">
    <property type="entry name" value="DUF6596"/>
    <property type="match status" value="1"/>
</dbReference>
<dbReference type="InterPro" id="IPR046531">
    <property type="entry name" value="DUF6596"/>
</dbReference>
<evidence type="ECO:0000313" key="4">
    <source>
        <dbReference type="Proteomes" id="UP000198822"/>
    </source>
</evidence>
<evidence type="ECO:0000259" key="2">
    <source>
        <dbReference type="Pfam" id="PF20239"/>
    </source>
</evidence>
<dbReference type="EMBL" id="LT629695">
    <property type="protein sequence ID" value="SDH13080.1"/>
    <property type="molecule type" value="Genomic_DNA"/>
</dbReference>
<dbReference type="GO" id="GO:0003700">
    <property type="term" value="F:DNA-binding transcription factor activity"/>
    <property type="evidence" value="ECO:0007669"/>
    <property type="project" value="InterPro"/>
</dbReference>
<dbReference type="InterPro" id="IPR007627">
    <property type="entry name" value="RNA_pol_sigma70_r2"/>
</dbReference>
<gene>
    <name evidence="3" type="ORF">SAMN04489720_0146</name>
</gene>